<comment type="caution">
    <text evidence="1">The sequence shown here is derived from an EMBL/GenBank/DDBJ whole genome shotgun (WGS) entry which is preliminary data.</text>
</comment>
<reference evidence="1" key="1">
    <citation type="submission" date="2021-03" db="EMBL/GenBank/DDBJ databases">
        <title>Sagittula salina sp. nov. strain M10.9X isolated from the marine waste.</title>
        <authorList>
            <person name="Satari L."/>
            <person name="Molina-Menor E."/>
            <person name="Vidal-Verdu A."/>
            <person name="Pascual J."/>
            <person name="Pereto J."/>
            <person name="Porcar M."/>
        </authorList>
    </citation>
    <scope>NUCLEOTIDE SEQUENCE</scope>
    <source>
        <strain evidence="1">M10.9X</strain>
    </source>
</reference>
<sequence>MEDWRRHYNEDRPRSAIGYHVLIAEHYPDGATSPPS</sequence>
<dbReference type="Proteomes" id="UP000675940">
    <property type="component" value="Unassembled WGS sequence"/>
</dbReference>
<gene>
    <name evidence="1" type="ORF">J5474_11920</name>
</gene>
<name>A0A940MUJ1_9RHOB</name>
<protein>
    <submittedName>
        <fullName evidence="1">Uncharacterized protein</fullName>
    </submittedName>
</protein>
<proteinExistence type="predicted"/>
<organism evidence="1 2">
    <name type="scientific">Sagittula salina</name>
    <dbReference type="NCBI Taxonomy" id="2820268"/>
    <lineage>
        <taxon>Bacteria</taxon>
        <taxon>Pseudomonadati</taxon>
        <taxon>Pseudomonadota</taxon>
        <taxon>Alphaproteobacteria</taxon>
        <taxon>Rhodobacterales</taxon>
        <taxon>Roseobacteraceae</taxon>
        <taxon>Sagittula</taxon>
    </lineage>
</organism>
<dbReference type="EMBL" id="JAGISH010000006">
    <property type="protein sequence ID" value="MBP0483194.1"/>
    <property type="molecule type" value="Genomic_DNA"/>
</dbReference>
<evidence type="ECO:0000313" key="2">
    <source>
        <dbReference type="Proteomes" id="UP000675940"/>
    </source>
</evidence>
<evidence type="ECO:0000313" key="1">
    <source>
        <dbReference type="EMBL" id="MBP0483194.1"/>
    </source>
</evidence>
<keyword evidence="2" id="KW-1185">Reference proteome</keyword>
<accession>A0A940MUJ1</accession>
<dbReference type="AlphaFoldDB" id="A0A940MUJ1"/>